<feature type="transmembrane region" description="Helical" evidence="2">
    <location>
        <begin position="12"/>
        <end position="34"/>
    </location>
</feature>
<feature type="transmembrane region" description="Helical" evidence="2">
    <location>
        <begin position="244"/>
        <end position="263"/>
    </location>
</feature>
<feature type="transmembrane region" description="Helical" evidence="2">
    <location>
        <begin position="97"/>
        <end position="117"/>
    </location>
</feature>
<feature type="transmembrane region" description="Helical" evidence="2">
    <location>
        <begin position="124"/>
        <end position="143"/>
    </location>
</feature>
<feature type="transmembrane region" description="Helical" evidence="2">
    <location>
        <begin position="269"/>
        <end position="287"/>
    </location>
</feature>
<name>A0ABP9EDZ7_9ACTN</name>
<feature type="transmembrane region" description="Helical" evidence="2">
    <location>
        <begin position="69"/>
        <end position="91"/>
    </location>
</feature>
<accession>A0ABP9EDZ7</accession>
<evidence type="ECO:0000259" key="3">
    <source>
        <dbReference type="Pfam" id="PF00892"/>
    </source>
</evidence>
<feature type="domain" description="EamA" evidence="3">
    <location>
        <begin position="150"/>
        <end position="281"/>
    </location>
</feature>
<feature type="transmembrane region" description="Helical" evidence="2">
    <location>
        <begin position="211"/>
        <end position="232"/>
    </location>
</feature>
<dbReference type="SUPFAM" id="SSF103481">
    <property type="entry name" value="Multidrug resistance efflux transporter EmrE"/>
    <property type="match status" value="2"/>
</dbReference>
<feature type="transmembrane region" description="Helical" evidence="2">
    <location>
        <begin position="149"/>
        <end position="173"/>
    </location>
</feature>
<keyword evidence="2" id="KW-0812">Transmembrane</keyword>
<reference evidence="5" key="1">
    <citation type="journal article" date="2019" name="Int. J. Syst. Evol. Microbiol.">
        <title>The Global Catalogue of Microorganisms (GCM) 10K type strain sequencing project: providing services to taxonomists for standard genome sequencing and annotation.</title>
        <authorList>
            <consortium name="The Broad Institute Genomics Platform"/>
            <consortium name="The Broad Institute Genome Sequencing Center for Infectious Disease"/>
            <person name="Wu L."/>
            <person name="Ma J."/>
        </authorList>
    </citation>
    <scope>NUCLEOTIDE SEQUENCE [LARGE SCALE GENOMIC DNA]</scope>
    <source>
        <strain evidence="5">JCM 13006</strain>
    </source>
</reference>
<keyword evidence="2" id="KW-0472">Membrane</keyword>
<dbReference type="EMBL" id="BAABIS010000001">
    <property type="protein sequence ID" value="GAA4874320.1"/>
    <property type="molecule type" value="Genomic_DNA"/>
</dbReference>
<proteinExistence type="inferred from homology"/>
<protein>
    <submittedName>
        <fullName evidence="4">DMT family transporter</fullName>
    </submittedName>
</protein>
<dbReference type="InterPro" id="IPR037185">
    <property type="entry name" value="EmrE-like"/>
</dbReference>
<feature type="transmembrane region" description="Helical" evidence="2">
    <location>
        <begin position="180"/>
        <end position="199"/>
    </location>
</feature>
<evidence type="ECO:0000256" key="2">
    <source>
        <dbReference type="SAM" id="Phobius"/>
    </source>
</evidence>
<dbReference type="InterPro" id="IPR000620">
    <property type="entry name" value="EamA_dom"/>
</dbReference>
<gene>
    <name evidence="4" type="ORF">GCM10023235_61930</name>
</gene>
<feature type="domain" description="EamA" evidence="3">
    <location>
        <begin position="31"/>
        <end position="139"/>
    </location>
</feature>
<sequence>MALSDSSSGGLRAAAAMTVLGCSAGVTALLAGFPSAGGQAVRYVLAAALLLPLAHRAGGPRPRLDRREVLLLLALAAVGLYAFNLLMVTALRHTEPAVVGSVLGCAPLLMGVVGPLLERRRPQARLLLAGVAVVAGAAVTQGFGSGDPVGLVCAVGTLLCEVGFSLLAVPLLPRLGAVRVSAYATALAVPMFAVTALVLDGRAALRLPSGAELFALLYLGAVLTCGAFLLWYGALGRLGAERAGLFAGLVPVSAALSGAVLGAGVPHPATLAGSALVGLGVGVGLTGPDPRMRGRQSAYAAG</sequence>
<comment type="caution">
    <text evidence="4">The sequence shown here is derived from an EMBL/GenBank/DDBJ whole genome shotgun (WGS) entry which is preliminary data.</text>
</comment>
<keyword evidence="5" id="KW-1185">Reference proteome</keyword>
<dbReference type="RefSeq" id="WP_345700195.1">
    <property type="nucleotide sequence ID" value="NZ_BAABIS010000001.1"/>
</dbReference>
<organism evidence="4 5">
    <name type="scientific">Kitasatospora terrestris</name>
    <dbReference type="NCBI Taxonomy" id="258051"/>
    <lineage>
        <taxon>Bacteria</taxon>
        <taxon>Bacillati</taxon>
        <taxon>Actinomycetota</taxon>
        <taxon>Actinomycetes</taxon>
        <taxon>Kitasatosporales</taxon>
        <taxon>Streptomycetaceae</taxon>
        <taxon>Kitasatospora</taxon>
    </lineage>
</organism>
<comment type="similarity">
    <text evidence="1">Belongs to the EamA transporter family.</text>
</comment>
<keyword evidence="2" id="KW-1133">Transmembrane helix</keyword>
<evidence type="ECO:0000313" key="4">
    <source>
        <dbReference type="EMBL" id="GAA4874320.1"/>
    </source>
</evidence>
<dbReference type="Proteomes" id="UP001501752">
    <property type="component" value="Unassembled WGS sequence"/>
</dbReference>
<evidence type="ECO:0000256" key="1">
    <source>
        <dbReference type="ARBA" id="ARBA00007362"/>
    </source>
</evidence>
<dbReference type="Pfam" id="PF00892">
    <property type="entry name" value="EamA"/>
    <property type="match status" value="2"/>
</dbReference>
<evidence type="ECO:0000313" key="5">
    <source>
        <dbReference type="Proteomes" id="UP001501752"/>
    </source>
</evidence>